<organism evidence="1">
    <name type="scientific">Arundo donax</name>
    <name type="common">Giant reed</name>
    <name type="synonym">Donax arundinaceus</name>
    <dbReference type="NCBI Taxonomy" id="35708"/>
    <lineage>
        <taxon>Eukaryota</taxon>
        <taxon>Viridiplantae</taxon>
        <taxon>Streptophyta</taxon>
        <taxon>Embryophyta</taxon>
        <taxon>Tracheophyta</taxon>
        <taxon>Spermatophyta</taxon>
        <taxon>Magnoliopsida</taxon>
        <taxon>Liliopsida</taxon>
        <taxon>Poales</taxon>
        <taxon>Poaceae</taxon>
        <taxon>PACMAD clade</taxon>
        <taxon>Arundinoideae</taxon>
        <taxon>Arundineae</taxon>
        <taxon>Arundo</taxon>
    </lineage>
</organism>
<evidence type="ECO:0000313" key="1">
    <source>
        <dbReference type="EMBL" id="JAE00023.1"/>
    </source>
</evidence>
<reference evidence="1" key="1">
    <citation type="submission" date="2014-09" db="EMBL/GenBank/DDBJ databases">
        <authorList>
            <person name="Magalhaes I.L.F."/>
            <person name="Oliveira U."/>
            <person name="Santos F.R."/>
            <person name="Vidigal T.H.D.A."/>
            <person name="Brescovit A.D."/>
            <person name="Santos A.J."/>
        </authorList>
    </citation>
    <scope>NUCLEOTIDE SEQUENCE</scope>
    <source>
        <tissue evidence="1">Shoot tissue taken approximately 20 cm above the soil surface</tissue>
    </source>
</reference>
<reference evidence="1" key="2">
    <citation type="journal article" date="2015" name="Data Brief">
        <title>Shoot transcriptome of the giant reed, Arundo donax.</title>
        <authorList>
            <person name="Barrero R.A."/>
            <person name="Guerrero F.D."/>
            <person name="Moolhuijzen P."/>
            <person name="Goolsby J.A."/>
            <person name="Tidwell J."/>
            <person name="Bellgard S.E."/>
            <person name="Bellgard M.I."/>
        </authorList>
    </citation>
    <scope>NUCLEOTIDE SEQUENCE</scope>
    <source>
        <tissue evidence="1">Shoot tissue taken approximately 20 cm above the soil surface</tissue>
    </source>
</reference>
<name>A0A0A9EVF4_ARUDO</name>
<proteinExistence type="predicted"/>
<dbReference type="EMBL" id="GBRH01197873">
    <property type="protein sequence ID" value="JAE00023.1"/>
    <property type="molecule type" value="Transcribed_RNA"/>
</dbReference>
<sequence>MLKTSHVDNQHCLFAGHHWVSGTNSGGNCVSRISNGVFDYVVFYSIFCAYHCCSVCLRSSDTWRIPTAFCSWCCFRIFICSDSQSSHSYYNTCCLELRSNIVANLSSAARI</sequence>
<accession>A0A0A9EVF4</accession>
<dbReference type="AlphaFoldDB" id="A0A0A9EVF4"/>
<protein>
    <submittedName>
        <fullName evidence="1">Uncharacterized protein</fullName>
    </submittedName>
</protein>